<dbReference type="RefSeq" id="WP_370441843.1">
    <property type="nucleotide sequence ID" value="NZ_JBGFTU010000013.1"/>
</dbReference>
<dbReference type="PROSITE" id="PS51257">
    <property type="entry name" value="PROKAR_LIPOPROTEIN"/>
    <property type="match status" value="1"/>
</dbReference>
<reference evidence="3 4" key="1">
    <citation type="submission" date="2024-07" db="EMBL/GenBank/DDBJ databases">
        <authorList>
            <person name="Thanompreechachai J."/>
            <person name="Duangmal K."/>
        </authorList>
    </citation>
    <scope>NUCLEOTIDE SEQUENCE [LARGE SCALE GENOMIC DNA]</scope>
    <source>
        <strain evidence="3 4">LSe6-4</strain>
    </source>
</reference>
<feature type="signal peptide" evidence="2">
    <location>
        <begin position="1"/>
        <end position="28"/>
    </location>
</feature>
<protein>
    <submittedName>
        <fullName evidence="3">Uncharacterized protein</fullName>
    </submittedName>
</protein>
<feature type="compositionally biased region" description="Pro residues" evidence="1">
    <location>
        <begin position="60"/>
        <end position="78"/>
    </location>
</feature>
<dbReference type="EMBL" id="JBGFTU010000013">
    <property type="protein sequence ID" value="MEZ0165619.1"/>
    <property type="molecule type" value="Genomic_DNA"/>
</dbReference>
<sequence length="106" mass="10215">MDHPRRTAAVLTGVTGVTGLLAVSACLAAGPTAQPPAPRVATDPGASAGPWARFRAPLHVPAPPVPPAPRVDPGPAPGPGVLGPGTVVVPPPAAPAGPPHAVVRPA</sequence>
<accession>A0ABV4H3G1</accession>
<keyword evidence="2" id="KW-0732">Signal</keyword>
<feature type="chain" id="PRO_5046397201" evidence="2">
    <location>
        <begin position="29"/>
        <end position="106"/>
    </location>
</feature>
<feature type="region of interest" description="Disordered" evidence="1">
    <location>
        <begin position="30"/>
        <end position="106"/>
    </location>
</feature>
<organism evidence="3 4">
    <name type="scientific">Kineococcus halophytocola</name>
    <dbReference type="NCBI Taxonomy" id="3234027"/>
    <lineage>
        <taxon>Bacteria</taxon>
        <taxon>Bacillati</taxon>
        <taxon>Actinomycetota</taxon>
        <taxon>Actinomycetes</taxon>
        <taxon>Kineosporiales</taxon>
        <taxon>Kineosporiaceae</taxon>
        <taxon>Kineococcus</taxon>
    </lineage>
</organism>
<gene>
    <name evidence="3" type="ORF">AB2L27_12730</name>
</gene>
<keyword evidence="4" id="KW-1185">Reference proteome</keyword>
<name>A0ABV4H3G1_9ACTN</name>
<dbReference type="Proteomes" id="UP001565927">
    <property type="component" value="Unassembled WGS sequence"/>
</dbReference>
<evidence type="ECO:0000256" key="1">
    <source>
        <dbReference type="SAM" id="MobiDB-lite"/>
    </source>
</evidence>
<proteinExistence type="predicted"/>
<evidence type="ECO:0000313" key="3">
    <source>
        <dbReference type="EMBL" id="MEZ0165619.1"/>
    </source>
</evidence>
<evidence type="ECO:0000256" key="2">
    <source>
        <dbReference type="SAM" id="SignalP"/>
    </source>
</evidence>
<evidence type="ECO:0000313" key="4">
    <source>
        <dbReference type="Proteomes" id="UP001565927"/>
    </source>
</evidence>
<comment type="caution">
    <text evidence="3">The sequence shown here is derived from an EMBL/GenBank/DDBJ whole genome shotgun (WGS) entry which is preliminary data.</text>
</comment>
<feature type="compositionally biased region" description="Pro residues" evidence="1">
    <location>
        <begin position="89"/>
        <end position="98"/>
    </location>
</feature>